<gene>
    <name evidence="1" type="ORF">Anas_05780</name>
</gene>
<evidence type="ECO:0000313" key="1">
    <source>
        <dbReference type="EMBL" id="KAB7507151.1"/>
    </source>
</evidence>
<dbReference type="OrthoDB" id="10062343at2759"/>
<accession>A0A5N5TM15</accession>
<protein>
    <submittedName>
        <fullName evidence="1">Uncharacterized protein</fullName>
    </submittedName>
</protein>
<evidence type="ECO:0000313" key="2">
    <source>
        <dbReference type="Proteomes" id="UP000326759"/>
    </source>
</evidence>
<comment type="caution">
    <text evidence="1">The sequence shown here is derived from an EMBL/GenBank/DDBJ whole genome shotgun (WGS) entry which is preliminary data.</text>
</comment>
<organism evidence="1 2">
    <name type="scientific">Armadillidium nasatum</name>
    <dbReference type="NCBI Taxonomy" id="96803"/>
    <lineage>
        <taxon>Eukaryota</taxon>
        <taxon>Metazoa</taxon>
        <taxon>Ecdysozoa</taxon>
        <taxon>Arthropoda</taxon>
        <taxon>Crustacea</taxon>
        <taxon>Multicrustacea</taxon>
        <taxon>Malacostraca</taxon>
        <taxon>Eumalacostraca</taxon>
        <taxon>Peracarida</taxon>
        <taxon>Isopoda</taxon>
        <taxon>Oniscidea</taxon>
        <taxon>Crinocheta</taxon>
        <taxon>Armadillidiidae</taxon>
        <taxon>Armadillidium</taxon>
    </lineage>
</organism>
<dbReference type="EMBL" id="SEYY01000478">
    <property type="protein sequence ID" value="KAB7507151.1"/>
    <property type="molecule type" value="Genomic_DNA"/>
</dbReference>
<reference evidence="1 2" key="1">
    <citation type="journal article" date="2019" name="PLoS Biol.">
        <title>Sex chromosomes control vertical transmission of feminizing Wolbachia symbionts in an isopod.</title>
        <authorList>
            <person name="Becking T."/>
            <person name="Chebbi M.A."/>
            <person name="Giraud I."/>
            <person name="Moumen B."/>
            <person name="Laverre T."/>
            <person name="Caubet Y."/>
            <person name="Peccoud J."/>
            <person name="Gilbert C."/>
            <person name="Cordaux R."/>
        </authorList>
    </citation>
    <scope>NUCLEOTIDE SEQUENCE [LARGE SCALE GENOMIC DNA]</scope>
    <source>
        <strain evidence="1">ANa2</strain>
        <tissue evidence="1">Whole body excluding digestive tract and cuticle</tissue>
    </source>
</reference>
<sequence length="307" mass="36183">MVWLKEKYNSAIAIEEKIRILTLSPLTVQETMTYFNCTKYLVDKSRKYRNTYGILPDIPHCSKGKCLTSLVCEEVKKFYLDNDISRVMPDFLCLYIFIGNFTCNGIAKHILEKCNFVHWMWLLAQEGLQVHILHEFAGPHGCMKLTIASHFSTEISEMLPIHHSQIVLQQFRIVLNYLILRKQKLFVFRRHFELKTFLIIMDVKYEAEIKVELFESSEKDKESNIHLKQLSTLEEIEERNCFGSIDVKNEIEVKEEQFDVEEENIDVKEGPFDVKEEEIEVKEDPLDFEKDTTNDEPFDNICGMYQN</sequence>
<proteinExistence type="predicted"/>
<dbReference type="Proteomes" id="UP000326759">
    <property type="component" value="Unassembled WGS sequence"/>
</dbReference>
<dbReference type="AlphaFoldDB" id="A0A5N5TM15"/>
<name>A0A5N5TM15_9CRUS</name>
<feature type="non-terminal residue" evidence="1">
    <location>
        <position position="307"/>
    </location>
</feature>
<keyword evidence="2" id="KW-1185">Reference proteome</keyword>